<evidence type="ECO:0000256" key="2">
    <source>
        <dbReference type="PROSITE-ProRule" id="PRU00176"/>
    </source>
</evidence>
<dbReference type="InterPro" id="IPR012677">
    <property type="entry name" value="Nucleotide-bd_a/b_plait_sf"/>
</dbReference>
<proteinExistence type="predicted"/>
<dbReference type="PANTHER" id="PTHR10693">
    <property type="entry name" value="RAS GTPASE-ACTIVATING PROTEIN-BINDING PROTEIN"/>
    <property type="match status" value="1"/>
</dbReference>
<reference evidence="6" key="1">
    <citation type="submission" date="2020-02" db="EMBL/GenBank/DDBJ databases">
        <authorList>
            <person name="Scholz U."/>
            <person name="Mascher M."/>
            <person name="Fiebig A."/>
        </authorList>
    </citation>
    <scope>NUCLEOTIDE SEQUENCE</scope>
</reference>
<dbReference type="SUPFAM" id="SSF54928">
    <property type="entry name" value="RNA-binding domain, RBD"/>
    <property type="match status" value="1"/>
</dbReference>
<dbReference type="OrthoDB" id="339151at2759"/>
<dbReference type="InterPro" id="IPR035979">
    <property type="entry name" value="RBD_domain_sf"/>
</dbReference>
<dbReference type="Pfam" id="PF00076">
    <property type="entry name" value="RRM_1"/>
    <property type="match status" value="1"/>
</dbReference>
<feature type="compositionally biased region" description="Basic and acidic residues" evidence="3">
    <location>
        <begin position="128"/>
        <end position="155"/>
    </location>
</feature>
<evidence type="ECO:0000256" key="3">
    <source>
        <dbReference type="SAM" id="MobiDB-lite"/>
    </source>
</evidence>
<dbReference type="InterPro" id="IPR039539">
    <property type="entry name" value="Ras_GTPase_bind_prot"/>
</dbReference>
<feature type="region of interest" description="Disordered" evidence="3">
    <location>
        <begin position="372"/>
        <end position="427"/>
    </location>
</feature>
<evidence type="ECO:0000259" key="4">
    <source>
        <dbReference type="PROSITE" id="PS50102"/>
    </source>
</evidence>
<feature type="region of interest" description="Disordered" evidence="3">
    <location>
        <begin position="207"/>
        <end position="236"/>
    </location>
</feature>
<dbReference type="GO" id="GO:0005829">
    <property type="term" value="C:cytosol"/>
    <property type="evidence" value="ECO:0007669"/>
    <property type="project" value="TreeGrafter"/>
</dbReference>
<dbReference type="CDD" id="cd00590">
    <property type="entry name" value="RRM_SF"/>
    <property type="match status" value="1"/>
</dbReference>
<dbReference type="Proteomes" id="UP000663760">
    <property type="component" value="Chromosome 8"/>
</dbReference>
<keyword evidence="1 2" id="KW-0694">RNA-binding</keyword>
<dbReference type="FunFam" id="3.30.70.330:FF:000589">
    <property type="entry name" value="RNA-binding protein-like"/>
    <property type="match status" value="1"/>
</dbReference>
<feature type="region of interest" description="Disordered" evidence="3">
    <location>
        <begin position="317"/>
        <end position="346"/>
    </location>
</feature>
<feature type="domain" description="NTF2" evidence="5">
    <location>
        <begin position="1"/>
        <end position="73"/>
    </location>
</feature>
<dbReference type="InterPro" id="IPR018222">
    <property type="entry name" value="Nuclear_transport_factor_2_euk"/>
</dbReference>
<dbReference type="PROSITE" id="PS50102">
    <property type="entry name" value="RRM"/>
    <property type="match status" value="1"/>
</dbReference>
<feature type="compositionally biased region" description="Polar residues" evidence="3">
    <location>
        <begin position="210"/>
        <end position="230"/>
    </location>
</feature>
<feature type="domain" description="RRM" evidence="4">
    <location>
        <begin position="243"/>
        <end position="320"/>
    </location>
</feature>
<dbReference type="InterPro" id="IPR000504">
    <property type="entry name" value="RRM_dom"/>
</dbReference>
<dbReference type="SMART" id="SM00360">
    <property type="entry name" value="RRM"/>
    <property type="match status" value="1"/>
</dbReference>
<accession>A0A7I8KUF0</accession>
<dbReference type="GO" id="GO:1990904">
    <property type="term" value="C:ribonucleoprotein complex"/>
    <property type="evidence" value="ECO:0007669"/>
    <property type="project" value="TreeGrafter"/>
</dbReference>
<dbReference type="InterPro" id="IPR032710">
    <property type="entry name" value="NTF2-like_dom_sf"/>
</dbReference>
<dbReference type="Pfam" id="PF02136">
    <property type="entry name" value="NTF2"/>
    <property type="match status" value="1"/>
</dbReference>
<dbReference type="EMBL" id="LR746271">
    <property type="protein sequence ID" value="CAA7400615.1"/>
    <property type="molecule type" value="Genomic_DNA"/>
</dbReference>
<feature type="compositionally biased region" description="Polar residues" evidence="3">
    <location>
        <begin position="104"/>
        <end position="115"/>
    </location>
</feature>
<dbReference type="SUPFAM" id="SSF54427">
    <property type="entry name" value="NTF2-like"/>
    <property type="match status" value="1"/>
</dbReference>
<feature type="compositionally biased region" description="Gly residues" evidence="3">
    <location>
        <begin position="334"/>
        <end position="346"/>
    </location>
</feature>
<organism evidence="6 7">
    <name type="scientific">Spirodela intermedia</name>
    <name type="common">Intermediate duckweed</name>
    <dbReference type="NCBI Taxonomy" id="51605"/>
    <lineage>
        <taxon>Eukaryota</taxon>
        <taxon>Viridiplantae</taxon>
        <taxon>Streptophyta</taxon>
        <taxon>Embryophyta</taxon>
        <taxon>Tracheophyta</taxon>
        <taxon>Spermatophyta</taxon>
        <taxon>Magnoliopsida</taxon>
        <taxon>Liliopsida</taxon>
        <taxon>Araceae</taxon>
        <taxon>Lemnoideae</taxon>
        <taxon>Spirodela</taxon>
    </lineage>
</organism>
<dbReference type="AlphaFoldDB" id="A0A7I8KUF0"/>
<protein>
    <submittedName>
        <fullName evidence="6">Uncharacterized protein</fullName>
    </submittedName>
</protein>
<dbReference type="PROSITE" id="PS50177">
    <property type="entry name" value="NTF2_DOMAIN"/>
    <property type="match status" value="1"/>
</dbReference>
<dbReference type="PANTHER" id="PTHR10693:SF20">
    <property type="entry name" value="AT27578P"/>
    <property type="match status" value="1"/>
</dbReference>
<gene>
    <name evidence="6" type="ORF">SI8410_08011293</name>
</gene>
<feature type="region of interest" description="Disordered" evidence="3">
    <location>
        <begin position="101"/>
        <end position="172"/>
    </location>
</feature>
<dbReference type="GO" id="GO:0003729">
    <property type="term" value="F:mRNA binding"/>
    <property type="evidence" value="ECO:0007669"/>
    <property type="project" value="TreeGrafter"/>
</dbReference>
<dbReference type="Gene3D" id="3.10.450.50">
    <property type="match status" value="1"/>
</dbReference>
<keyword evidence="7" id="KW-1185">Reference proteome</keyword>
<evidence type="ECO:0000256" key="1">
    <source>
        <dbReference type="ARBA" id="ARBA00022884"/>
    </source>
</evidence>
<dbReference type="Gene3D" id="3.30.70.330">
    <property type="match status" value="1"/>
</dbReference>
<dbReference type="InterPro" id="IPR002075">
    <property type="entry name" value="NTF2_dom"/>
</dbReference>
<evidence type="ECO:0000313" key="7">
    <source>
        <dbReference type="Proteomes" id="UP000663760"/>
    </source>
</evidence>
<name>A0A7I8KUF0_SPIIN</name>
<evidence type="ECO:0000259" key="5">
    <source>
        <dbReference type="PROSITE" id="PS50177"/>
    </source>
</evidence>
<sequence>MEAINEKILSSDSSEYQSEILTVDAQESYNGGVLILVTGHLTGKDNVKRSFTQTFFLAPQEKGYFVLNDIFRYTDATHHQQQVKNASTIAPEVSMSHEHDFLQPQVQSTPEQKTPSEGVEEEAVNVKVADKPSDTREEPVAVEETPKSKTVDKAPQDSATVVDSRPAGVQGEAPKKSYASIVKVLKENAVPSSAFAAPPARPAIIIPPENHSSAAPTGTSEAPASGSHATENTDVRESEADVCSVYIKNLPLNATPAQLEEEFKRFGPIKSGGIQVRSNKQQGFCFGFVEFEVASAVQQAIEASPVLIGGRQAYVEEKRPAGSRPSGRGRHLPGRGGGFRGDGMRGRGGYYGNGRGYGRGDYSGRPDISAGWGGGGRGGRGDATYQRVDSAAGSHGSRASGGGGATDGGLSVNSSFKEVAPGVSAPA</sequence>
<evidence type="ECO:0000313" key="6">
    <source>
        <dbReference type="EMBL" id="CAA7400615.1"/>
    </source>
</evidence>
<dbReference type="CDD" id="cd00780">
    <property type="entry name" value="NTF2"/>
    <property type="match status" value="1"/>
</dbReference>